<proteinExistence type="predicted"/>
<feature type="region of interest" description="Disordered" evidence="1">
    <location>
        <begin position="47"/>
        <end position="74"/>
    </location>
</feature>
<dbReference type="EnsemblPlants" id="PGSC0003DMT400097379">
    <property type="protein sequence ID" value="PGSC0003DMT400097379"/>
    <property type="gene ID" value="PGSC0003DMG400046950"/>
</dbReference>
<organism evidence="2 3">
    <name type="scientific">Solanum tuberosum</name>
    <name type="common">Potato</name>
    <dbReference type="NCBI Taxonomy" id="4113"/>
    <lineage>
        <taxon>Eukaryota</taxon>
        <taxon>Viridiplantae</taxon>
        <taxon>Streptophyta</taxon>
        <taxon>Embryophyta</taxon>
        <taxon>Tracheophyta</taxon>
        <taxon>Spermatophyta</taxon>
        <taxon>Magnoliopsida</taxon>
        <taxon>eudicotyledons</taxon>
        <taxon>Gunneridae</taxon>
        <taxon>Pentapetalae</taxon>
        <taxon>asterids</taxon>
        <taxon>lamiids</taxon>
        <taxon>Solanales</taxon>
        <taxon>Solanaceae</taxon>
        <taxon>Solanoideae</taxon>
        <taxon>Solaneae</taxon>
        <taxon>Solanum</taxon>
    </lineage>
</organism>
<reference evidence="2" key="2">
    <citation type="submission" date="2015-06" db="UniProtKB">
        <authorList>
            <consortium name="EnsemblPlants"/>
        </authorList>
    </citation>
    <scope>IDENTIFICATION</scope>
    <source>
        <strain evidence="2">DM1-3 516 R44</strain>
    </source>
</reference>
<sequence length="121" mass="13232">MGREVAREGEPWLGTFGSALPHQPRVAPRIMVATTGHEDLRGLRATARPQGLSSHMPKGPLRSPSRTLVKTTGREGGRGPWAVFGQAWGSLGFWLRLAPFGLALDLATLNQTLEYLLNYEI</sequence>
<evidence type="ECO:0000313" key="3">
    <source>
        <dbReference type="Proteomes" id="UP000011115"/>
    </source>
</evidence>
<evidence type="ECO:0000256" key="1">
    <source>
        <dbReference type="SAM" id="MobiDB-lite"/>
    </source>
</evidence>
<dbReference type="PaxDb" id="4113-PGSC0003DMT400097379"/>
<reference evidence="3" key="1">
    <citation type="journal article" date="2011" name="Nature">
        <title>Genome sequence and analysis of the tuber crop potato.</title>
        <authorList>
            <consortium name="The Potato Genome Sequencing Consortium"/>
        </authorList>
    </citation>
    <scope>NUCLEOTIDE SEQUENCE [LARGE SCALE GENOMIC DNA]</scope>
    <source>
        <strain evidence="3">cv. DM1-3 516 R44</strain>
    </source>
</reference>
<evidence type="ECO:0000313" key="2">
    <source>
        <dbReference type="EnsemblPlants" id="PGSC0003DMT400097379"/>
    </source>
</evidence>
<dbReference type="HOGENOM" id="CLU_2042209_0_0_1"/>
<dbReference type="Proteomes" id="UP000011115">
    <property type="component" value="Unassembled WGS sequence"/>
</dbReference>
<accession>M1E0H7</accession>
<name>M1E0H7_SOLTU</name>
<dbReference type="InParanoid" id="M1E0H7"/>
<protein>
    <submittedName>
        <fullName evidence="2">Uncharacterized protein</fullName>
    </submittedName>
</protein>
<keyword evidence="3" id="KW-1185">Reference proteome</keyword>
<dbReference type="Gramene" id="PGSC0003DMT400097379">
    <property type="protein sequence ID" value="PGSC0003DMT400097379"/>
    <property type="gene ID" value="PGSC0003DMG400046950"/>
</dbReference>
<dbReference type="AlphaFoldDB" id="M1E0H7"/>